<dbReference type="GO" id="GO:0046872">
    <property type="term" value="F:metal ion binding"/>
    <property type="evidence" value="ECO:0007669"/>
    <property type="project" value="UniProtKB-KW"/>
</dbReference>
<keyword evidence="4" id="KW-0540">Nuclease</keyword>
<organism evidence="10">
    <name type="scientific">Sesamum calycinum</name>
    <dbReference type="NCBI Taxonomy" id="2727403"/>
    <lineage>
        <taxon>Eukaryota</taxon>
        <taxon>Viridiplantae</taxon>
        <taxon>Streptophyta</taxon>
        <taxon>Embryophyta</taxon>
        <taxon>Tracheophyta</taxon>
        <taxon>Spermatophyta</taxon>
        <taxon>Magnoliopsida</taxon>
        <taxon>eudicotyledons</taxon>
        <taxon>Gunneridae</taxon>
        <taxon>Pentapetalae</taxon>
        <taxon>asterids</taxon>
        <taxon>lamiids</taxon>
        <taxon>Lamiales</taxon>
        <taxon>Pedaliaceae</taxon>
        <taxon>Sesamum</taxon>
    </lineage>
</organism>
<dbReference type="Pfam" id="PF13359">
    <property type="entry name" value="DDE_Tnp_4"/>
    <property type="match status" value="1"/>
</dbReference>
<dbReference type="InterPro" id="IPR045249">
    <property type="entry name" value="HARBI1-like"/>
</dbReference>
<keyword evidence="7" id="KW-0539">Nucleus</keyword>
<evidence type="ECO:0000256" key="4">
    <source>
        <dbReference type="ARBA" id="ARBA00022722"/>
    </source>
</evidence>
<evidence type="ECO:0000256" key="2">
    <source>
        <dbReference type="ARBA" id="ARBA00004123"/>
    </source>
</evidence>
<proteinExistence type="inferred from homology"/>
<comment type="subcellular location">
    <subcellularLocation>
        <location evidence="2">Nucleus</location>
    </subcellularLocation>
</comment>
<reference evidence="10" key="2">
    <citation type="journal article" date="2024" name="Plant">
        <title>Genomic evolution and insights into agronomic trait innovations of Sesamum species.</title>
        <authorList>
            <person name="Miao H."/>
            <person name="Wang L."/>
            <person name="Qu L."/>
            <person name="Liu H."/>
            <person name="Sun Y."/>
            <person name="Le M."/>
            <person name="Wang Q."/>
            <person name="Wei S."/>
            <person name="Zheng Y."/>
            <person name="Lin W."/>
            <person name="Duan Y."/>
            <person name="Cao H."/>
            <person name="Xiong S."/>
            <person name="Wang X."/>
            <person name="Wei L."/>
            <person name="Li C."/>
            <person name="Ma Q."/>
            <person name="Ju M."/>
            <person name="Zhao R."/>
            <person name="Li G."/>
            <person name="Mu C."/>
            <person name="Tian Q."/>
            <person name="Mei H."/>
            <person name="Zhang T."/>
            <person name="Gao T."/>
            <person name="Zhang H."/>
        </authorList>
    </citation>
    <scope>NUCLEOTIDE SEQUENCE</scope>
    <source>
        <strain evidence="10">KEN8</strain>
    </source>
</reference>
<protein>
    <recommendedName>
        <fullName evidence="9">DDE Tnp4 domain-containing protein</fullName>
    </recommendedName>
</protein>
<dbReference type="PANTHER" id="PTHR22930">
    <property type="match status" value="1"/>
</dbReference>
<dbReference type="GO" id="GO:0005634">
    <property type="term" value="C:nucleus"/>
    <property type="evidence" value="ECO:0007669"/>
    <property type="project" value="UniProtKB-SubCell"/>
</dbReference>
<comment type="cofactor">
    <cofactor evidence="1">
        <name>a divalent metal cation</name>
        <dbReference type="ChEBI" id="CHEBI:60240"/>
    </cofactor>
</comment>
<evidence type="ECO:0000313" key="10">
    <source>
        <dbReference type="EMBL" id="KAL0328185.1"/>
    </source>
</evidence>
<evidence type="ECO:0000256" key="6">
    <source>
        <dbReference type="ARBA" id="ARBA00022801"/>
    </source>
</evidence>
<name>A0AAW2M9Q7_9LAMI</name>
<evidence type="ECO:0000256" key="3">
    <source>
        <dbReference type="ARBA" id="ARBA00006958"/>
    </source>
</evidence>
<dbReference type="GO" id="GO:0004518">
    <property type="term" value="F:nuclease activity"/>
    <property type="evidence" value="ECO:0007669"/>
    <property type="project" value="UniProtKB-KW"/>
</dbReference>
<feature type="compositionally biased region" description="Polar residues" evidence="8">
    <location>
        <begin position="127"/>
        <end position="152"/>
    </location>
</feature>
<evidence type="ECO:0000256" key="1">
    <source>
        <dbReference type="ARBA" id="ARBA00001968"/>
    </source>
</evidence>
<keyword evidence="6" id="KW-0378">Hydrolase</keyword>
<dbReference type="AlphaFoldDB" id="A0AAW2M9Q7"/>
<reference evidence="10" key="1">
    <citation type="submission" date="2020-06" db="EMBL/GenBank/DDBJ databases">
        <authorList>
            <person name="Li T."/>
            <person name="Hu X."/>
            <person name="Zhang T."/>
            <person name="Song X."/>
            <person name="Zhang H."/>
            <person name="Dai N."/>
            <person name="Sheng W."/>
            <person name="Hou X."/>
            <person name="Wei L."/>
        </authorList>
    </citation>
    <scope>NUCLEOTIDE SEQUENCE</scope>
    <source>
        <strain evidence="10">KEN8</strain>
        <tissue evidence="10">Leaf</tissue>
    </source>
</reference>
<evidence type="ECO:0000256" key="7">
    <source>
        <dbReference type="ARBA" id="ARBA00023242"/>
    </source>
</evidence>
<feature type="region of interest" description="Disordered" evidence="8">
    <location>
        <begin position="87"/>
        <end position="157"/>
    </location>
</feature>
<evidence type="ECO:0000256" key="8">
    <source>
        <dbReference type="SAM" id="MobiDB-lite"/>
    </source>
</evidence>
<dbReference type="GO" id="GO:0016787">
    <property type="term" value="F:hydrolase activity"/>
    <property type="evidence" value="ECO:0007669"/>
    <property type="project" value="UniProtKB-KW"/>
</dbReference>
<dbReference type="InterPro" id="IPR027806">
    <property type="entry name" value="HARBI1_dom"/>
</dbReference>
<dbReference type="PANTHER" id="PTHR22930:SF251">
    <property type="entry name" value="DDE TNP4 DOMAIN-CONTAINING PROTEIN"/>
    <property type="match status" value="1"/>
</dbReference>
<evidence type="ECO:0000256" key="5">
    <source>
        <dbReference type="ARBA" id="ARBA00022723"/>
    </source>
</evidence>
<evidence type="ECO:0000259" key="9">
    <source>
        <dbReference type="Pfam" id="PF13359"/>
    </source>
</evidence>
<feature type="domain" description="DDE Tnp4" evidence="9">
    <location>
        <begin position="218"/>
        <end position="347"/>
    </location>
</feature>
<comment type="caution">
    <text evidence="10">The sequence shown here is derived from an EMBL/GenBank/DDBJ whole genome shotgun (WGS) entry which is preliminary data.</text>
</comment>
<sequence length="357" mass="41298">MDHEMERVFIELMHEEFISHRLQSSTFPPWVWSRWGWDSERNTITDDAGRLEELYQQNPEYKKIVEHGLPRFELCTQMFSRNTVVGGLARSSSQPRRSIHSTHDIDEEQMEGTQSGSRRSRDEYEDTSFSQSPPMMSPNEYTSSPQPSQTCAGPSGSGRWTYFHNMASSREEGGPEVNSTSESPRIDIERVAAAWSDVSGLHRSFGRHVGRHGSPVDQNRYRSRKGSLAQNVLAICDFDMNFTYVYAGWEGSAPMLGSWTMRYHMRHFSLSPIGKYYLVDAGFTNYQCFLGPYRGTRYHLPEWRGQGRPYGTPQDMFNHAHSRLRNVIERCFGLLKKRFPILQWGMPSYLLNHQVDI</sequence>
<dbReference type="EMBL" id="JACGWM010000014">
    <property type="protein sequence ID" value="KAL0328185.1"/>
    <property type="molecule type" value="Genomic_DNA"/>
</dbReference>
<keyword evidence="5" id="KW-0479">Metal-binding</keyword>
<accession>A0AAW2M9Q7</accession>
<gene>
    <name evidence="10" type="ORF">Scaly_2251100</name>
</gene>
<comment type="similarity">
    <text evidence="3">Belongs to the HARBI1 family.</text>
</comment>